<evidence type="ECO:0000313" key="1">
    <source>
        <dbReference type="EMBL" id="MBB5144286.1"/>
    </source>
</evidence>
<proteinExistence type="predicted"/>
<reference evidence="1 2" key="1">
    <citation type="submission" date="2020-08" db="EMBL/GenBank/DDBJ databases">
        <title>Genomic Encyclopedia of Type Strains, Phase IV (KMG-IV): sequencing the most valuable type-strain genomes for metagenomic binning, comparative biology and taxonomic classification.</title>
        <authorList>
            <person name="Goeker M."/>
        </authorList>
    </citation>
    <scope>NUCLEOTIDE SEQUENCE [LARGE SCALE GENOMIC DNA]</scope>
    <source>
        <strain evidence="1 2">DSM 11275</strain>
    </source>
</reference>
<sequence>MQRISSNHTSAYAASFYSWYFFAYFMDACGRELR</sequence>
<dbReference type="Proteomes" id="UP000539075">
    <property type="component" value="Unassembled WGS sequence"/>
</dbReference>
<evidence type="ECO:0000313" key="2">
    <source>
        <dbReference type="Proteomes" id="UP000539075"/>
    </source>
</evidence>
<organism evidence="1 2">
    <name type="scientific">Desulfovibrio intestinalis</name>
    <dbReference type="NCBI Taxonomy" id="58621"/>
    <lineage>
        <taxon>Bacteria</taxon>
        <taxon>Pseudomonadati</taxon>
        <taxon>Thermodesulfobacteriota</taxon>
        <taxon>Desulfovibrionia</taxon>
        <taxon>Desulfovibrionales</taxon>
        <taxon>Desulfovibrionaceae</taxon>
        <taxon>Desulfovibrio</taxon>
    </lineage>
</organism>
<accession>A0A7W8C2T1</accession>
<dbReference type="EMBL" id="JACHGO010000007">
    <property type="protein sequence ID" value="MBB5144286.1"/>
    <property type="molecule type" value="Genomic_DNA"/>
</dbReference>
<protein>
    <submittedName>
        <fullName evidence="1">Uncharacterized protein</fullName>
    </submittedName>
</protein>
<comment type="caution">
    <text evidence="1">The sequence shown here is derived from an EMBL/GenBank/DDBJ whole genome shotgun (WGS) entry which is preliminary data.</text>
</comment>
<name>A0A7W8C2T1_9BACT</name>
<dbReference type="AlphaFoldDB" id="A0A7W8C2T1"/>
<keyword evidence="2" id="KW-1185">Reference proteome</keyword>
<gene>
    <name evidence="1" type="ORF">HNQ38_002397</name>
</gene>